<gene>
    <name evidence="1" type="ORF">HAD_15512</name>
</gene>
<name>A0A069E6A8_9PROT</name>
<evidence type="ECO:0000313" key="2">
    <source>
        <dbReference type="Proteomes" id="UP000027446"/>
    </source>
</evidence>
<proteinExistence type="predicted"/>
<dbReference type="Proteomes" id="UP000027446">
    <property type="component" value="Unassembled WGS sequence"/>
</dbReference>
<dbReference type="PATRIC" id="fig|1280949.3.peg.3149"/>
<dbReference type="AlphaFoldDB" id="A0A069E6A8"/>
<protein>
    <submittedName>
        <fullName evidence="1">Uncharacterized protein</fullName>
    </submittedName>
</protein>
<dbReference type="EMBL" id="ARYH01000003">
    <property type="protein sequence ID" value="KCZ83108.1"/>
    <property type="molecule type" value="Genomic_DNA"/>
</dbReference>
<evidence type="ECO:0000313" key="1">
    <source>
        <dbReference type="EMBL" id="KCZ83108.1"/>
    </source>
</evidence>
<keyword evidence="2" id="KW-1185">Reference proteome</keyword>
<accession>A0A069E6A8</accession>
<sequence length="66" mass="7196">MVPGLSMESEMRVKLQDEKYVLIPQTQEEASVLADMDGALIRLVRDAAQATDLHSVAPDQSKAAKV</sequence>
<reference evidence="1 2" key="1">
    <citation type="journal article" date="2014" name="Antonie Van Leeuwenhoek">
        <title>Hyphomonas beringensis sp. nov. and Hyphomonas chukchiensis sp. nov., isolated from surface seawater of the Bering Sea and Chukchi Sea.</title>
        <authorList>
            <person name="Li C."/>
            <person name="Lai Q."/>
            <person name="Li G."/>
            <person name="Dong C."/>
            <person name="Wang J."/>
            <person name="Liao Y."/>
            <person name="Shao Z."/>
        </authorList>
    </citation>
    <scope>NUCLEOTIDE SEQUENCE [LARGE SCALE GENOMIC DNA]</scope>
    <source>
        <strain evidence="1 2">MHS-3</strain>
    </source>
</reference>
<comment type="caution">
    <text evidence="1">The sequence shown here is derived from an EMBL/GenBank/DDBJ whole genome shotgun (WGS) entry which is preliminary data.</text>
</comment>
<organism evidence="1 2">
    <name type="scientific">Hyphomonas adhaerens MHS-3</name>
    <dbReference type="NCBI Taxonomy" id="1280949"/>
    <lineage>
        <taxon>Bacteria</taxon>
        <taxon>Pseudomonadati</taxon>
        <taxon>Pseudomonadota</taxon>
        <taxon>Alphaproteobacteria</taxon>
        <taxon>Hyphomonadales</taxon>
        <taxon>Hyphomonadaceae</taxon>
        <taxon>Hyphomonas</taxon>
    </lineage>
</organism>